<dbReference type="PANTHER" id="PTHR11902">
    <property type="entry name" value="ENOLASE"/>
    <property type="match status" value="1"/>
</dbReference>
<feature type="active site" description="Proton donor" evidence="12 13">
    <location>
        <position position="205"/>
    </location>
</feature>
<evidence type="ECO:0000256" key="1">
    <source>
        <dbReference type="ARBA" id="ARBA00005031"/>
    </source>
</evidence>
<feature type="binding site" evidence="12 15">
    <location>
        <position position="312"/>
    </location>
    <ligand>
        <name>Mg(2+)</name>
        <dbReference type="ChEBI" id="CHEBI:18420"/>
    </ligand>
</feature>
<keyword evidence="5 12" id="KW-0963">Cytoplasm</keyword>
<evidence type="ECO:0000313" key="17">
    <source>
        <dbReference type="Proteomes" id="UP000187266"/>
    </source>
</evidence>
<comment type="similarity">
    <text evidence="2 12">Belongs to the enolase family.</text>
</comment>
<evidence type="ECO:0000256" key="11">
    <source>
        <dbReference type="ARBA" id="ARBA00045763"/>
    </source>
</evidence>
<dbReference type="Gene3D" id="3.30.390.10">
    <property type="entry name" value="Enolase-like, N-terminal domain"/>
    <property type="match status" value="1"/>
</dbReference>
<dbReference type="NCBIfam" id="TIGR01060">
    <property type="entry name" value="eno"/>
    <property type="match status" value="1"/>
</dbReference>
<protein>
    <recommendedName>
        <fullName evidence="4 12">Enolase</fullName>
        <ecNumber evidence="3 12">4.2.1.11</ecNumber>
    </recommendedName>
    <alternativeName>
        <fullName evidence="12">2-phospho-D-glycerate hydro-lyase</fullName>
    </alternativeName>
    <alternativeName>
        <fullName evidence="12">2-phosphoglycerate dehydratase</fullName>
    </alternativeName>
</protein>
<feature type="binding site" evidence="14">
    <location>
        <position position="155"/>
    </location>
    <ligand>
        <name>substrate</name>
    </ligand>
</feature>
<feature type="binding site" evidence="14">
    <location>
        <position position="285"/>
    </location>
    <ligand>
        <name>substrate</name>
    </ligand>
</feature>
<feature type="binding site" evidence="12">
    <location>
        <position position="388"/>
    </location>
    <ligand>
        <name>(2R)-2-phosphoglycerate</name>
        <dbReference type="ChEBI" id="CHEBI:58289"/>
    </ligand>
</feature>
<dbReference type="PRINTS" id="PR00148">
    <property type="entry name" value="ENOLASE"/>
</dbReference>
<dbReference type="STRING" id="1267768.BV394_00500"/>
<sequence length="426" mass="45425">MTHIIDIHAREILDSRGNPTIEVDVLLEDGTMGRAAVPSGASTGAHEAVEMRDGDASRYMGKGVLKAVAAVNGEIAEALVGFDATEQTAIDMAMIELDGTPNKGRLGANAILGVSMAVAKAAADMTTQPLYRYIGGTAARVLPVPMMNIINGGEHADNPIDIQEFMIMPVSASSIAEAVRMGAEVFHTLKKELSAAGLSTGIGDEGGFAPNLSSTRDALDFILKSIQKAGYTPGEDIYLALDCASTEYFRDGRYEMTGEGKSLTPDENVAWLEALVNDYPIISIEDGCAEDDWDGWASLTRALGDRVQLVGDDLFVTNPERLSRGIEERAGNSLLVKVNQIGTLTETLAAVDMAHRARMTCVMSHRSGETEDATIADLAVATNCGQIKTGSLARSDRLAKYNQLIRIEEALGETALYAGRSILRRG</sequence>
<dbReference type="SUPFAM" id="SSF54826">
    <property type="entry name" value="Enolase N-terminal domain-like"/>
    <property type="match status" value="1"/>
</dbReference>
<feature type="binding site" evidence="12 15">
    <location>
        <position position="242"/>
    </location>
    <ligand>
        <name>Mg(2+)</name>
        <dbReference type="ChEBI" id="CHEBI:18420"/>
    </ligand>
</feature>
<dbReference type="OrthoDB" id="9804716at2"/>
<feature type="binding site" evidence="14">
    <location>
        <position position="164"/>
    </location>
    <ligand>
        <name>substrate</name>
    </ligand>
</feature>
<dbReference type="GO" id="GO:0000287">
    <property type="term" value="F:magnesium ion binding"/>
    <property type="evidence" value="ECO:0007669"/>
    <property type="project" value="UniProtKB-UniRule"/>
</dbReference>
<dbReference type="SFLD" id="SFLDG00178">
    <property type="entry name" value="enolase"/>
    <property type="match status" value="1"/>
</dbReference>
<keyword evidence="10 12" id="KW-0456">Lyase</keyword>
<dbReference type="HAMAP" id="MF_00318">
    <property type="entry name" value="Enolase"/>
    <property type="match status" value="1"/>
</dbReference>
<comment type="pathway">
    <text evidence="1 12">Carbohydrate degradation; glycolysis; pyruvate from D-glyceraldehyde 3-phosphate: step 4/5.</text>
</comment>
<evidence type="ECO:0000256" key="15">
    <source>
        <dbReference type="PIRSR" id="PIRSR001400-3"/>
    </source>
</evidence>
<evidence type="ECO:0000256" key="10">
    <source>
        <dbReference type="ARBA" id="ARBA00023239"/>
    </source>
</evidence>
<evidence type="ECO:0000256" key="4">
    <source>
        <dbReference type="ARBA" id="ARBA00017068"/>
    </source>
</evidence>
<gene>
    <name evidence="12" type="primary">eno</name>
    <name evidence="16" type="ORF">BV394_00500</name>
</gene>
<dbReference type="FunFam" id="3.30.390.10:FF:000001">
    <property type="entry name" value="Enolase"/>
    <property type="match status" value="1"/>
</dbReference>
<dbReference type="Proteomes" id="UP000187266">
    <property type="component" value="Chromosome"/>
</dbReference>
<feature type="binding site" evidence="14">
    <location>
        <position position="388"/>
    </location>
    <ligand>
        <name>substrate</name>
    </ligand>
</feature>
<evidence type="ECO:0000256" key="9">
    <source>
        <dbReference type="ARBA" id="ARBA00023152"/>
    </source>
</evidence>
<evidence type="ECO:0000256" key="8">
    <source>
        <dbReference type="ARBA" id="ARBA00022842"/>
    </source>
</evidence>
<keyword evidence="7 12" id="KW-0479">Metal-binding</keyword>
<feature type="binding site" evidence="12">
    <location>
        <position position="337"/>
    </location>
    <ligand>
        <name>(2R)-2-phosphoglycerate</name>
        <dbReference type="ChEBI" id="CHEBI:58289"/>
    </ligand>
</feature>
<dbReference type="GO" id="GO:0004634">
    <property type="term" value="F:phosphopyruvate hydratase activity"/>
    <property type="evidence" value="ECO:0007669"/>
    <property type="project" value="UniProtKB-UniRule"/>
</dbReference>
<comment type="cofactor">
    <cofactor evidence="15">
        <name>Mg(2+)</name>
        <dbReference type="ChEBI" id="CHEBI:18420"/>
    </cofactor>
    <text evidence="15">Mg(2+) is required for catalysis and for stabilizing the dimer.</text>
</comment>
<dbReference type="SFLD" id="SFLDS00001">
    <property type="entry name" value="Enolase"/>
    <property type="match status" value="1"/>
</dbReference>
<dbReference type="InterPro" id="IPR000941">
    <property type="entry name" value="Enolase"/>
</dbReference>
<dbReference type="FunFam" id="3.20.20.120:FF:000001">
    <property type="entry name" value="Enolase"/>
    <property type="match status" value="1"/>
</dbReference>
<dbReference type="RefSeq" id="WP_076978421.1">
    <property type="nucleotide sequence ID" value="NZ_CP019124.1"/>
</dbReference>
<keyword evidence="17" id="KW-1185">Reference proteome</keyword>
<dbReference type="SMART" id="SM01193">
    <property type="entry name" value="Enolase_N"/>
    <property type="match status" value="1"/>
</dbReference>
<dbReference type="EC" id="4.2.1.11" evidence="3 12"/>
<dbReference type="Pfam" id="PF00113">
    <property type="entry name" value="Enolase_C"/>
    <property type="match status" value="1"/>
</dbReference>
<organism evidence="16 17">
    <name type="scientific">Brevirhabdus pacifica</name>
    <dbReference type="NCBI Taxonomy" id="1267768"/>
    <lineage>
        <taxon>Bacteria</taxon>
        <taxon>Pseudomonadati</taxon>
        <taxon>Pseudomonadota</taxon>
        <taxon>Alphaproteobacteria</taxon>
        <taxon>Rhodobacterales</taxon>
        <taxon>Paracoccaceae</taxon>
        <taxon>Brevirhabdus</taxon>
    </lineage>
</organism>
<dbReference type="GO" id="GO:0000015">
    <property type="term" value="C:phosphopyruvate hydratase complex"/>
    <property type="evidence" value="ECO:0007669"/>
    <property type="project" value="InterPro"/>
</dbReference>
<dbReference type="Pfam" id="PF03952">
    <property type="entry name" value="Enolase_N"/>
    <property type="match status" value="1"/>
</dbReference>
<keyword evidence="9 12" id="KW-0324">Glycolysis</keyword>
<dbReference type="CDD" id="cd03313">
    <property type="entry name" value="enolase"/>
    <property type="match status" value="1"/>
</dbReference>
<feature type="binding site" evidence="12">
    <location>
        <position position="163"/>
    </location>
    <ligand>
        <name>(2R)-2-phosphoglycerate</name>
        <dbReference type="ChEBI" id="CHEBI:58289"/>
    </ligand>
</feature>
<reference evidence="16 17" key="1">
    <citation type="submission" date="2017-01" db="EMBL/GenBank/DDBJ databases">
        <title>Genomic analysis of Xuhuaishuia manganoxidans DY6-4.</title>
        <authorList>
            <person name="Wang X."/>
        </authorList>
    </citation>
    <scope>NUCLEOTIDE SEQUENCE [LARGE SCALE GENOMIC DNA]</scope>
    <source>
        <strain evidence="16 17">DY6-4</strain>
    </source>
</reference>
<dbReference type="PROSITE" id="PS00164">
    <property type="entry name" value="ENOLASE"/>
    <property type="match status" value="1"/>
</dbReference>
<dbReference type="GO" id="GO:0009986">
    <property type="term" value="C:cell surface"/>
    <property type="evidence" value="ECO:0007669"/>
    <property type="project" value="UniProtKB-SubCell"/>
</dbReference>
<dbReference type="GO" id="GO:0005576">
    <property type="term" value="C:extracellular region"/>
    <property type="evidence" value="ECO:0007669"/>
    <property type="project" value="UniProtKB-SubCell"/>
</dbReference>
<comment type="subcellular location">
    <subcellularLocation>
        <location evidence="12">Cytoplasm</location>
    </subcellularLocation>
    <subcellularLocation>
        <location evidence="12">Secreted</location>
    </subcellularLocation>
    <subcellularLocation>
        <location evidence="12">Cell surface</location>
    </subcellularLocation>
    <text evidence="12">Fractions of enolase are present in both the cytoplasm and on the cell surface.</text>
</comment>
<evidence type="ECO:0000256" key="12">
    <source>
        <dbReference type="HAMAP-Rule" id="MF_00318"/>
    </source>
</evidence>
<evidence type="ECO:0000256" key="5">
    <source>
        <dbReference type="ARBA" id="ARBA00022490"/>
    </source>
</evidence>
<dbReference type="UniPathway" id="UPA00109">
    <property type="reaction ID" value="UER00187"/>
</dbReference>
<evidence type="ECO:0000256" key="2">
    <source>
        <dbReference type="ARBA" id="ARBA00009604"/>
    </source>
</evidence>
<dbReference type="SUPFAM" id="SSF51604">
    <property type="entry name" value="Enolase C-terminal domain-like"/>
    <property type="match status" value="1"/>
</dbReference>
<dbReference type="PIRSF" id="PIRSF001400">
    <property type="entry name" value="Enolase"/>
    <property type="match status" value="1"/>
</dbReference>
<dbReference type="EMBL" id="CP019124">
    <property type="protein sequence ID" value="APX88397.1"/>
    <property type="molecule type" value="Genomic_DNA"/>
</dbReference>
<comment type="cofactor">
    <cofactor evidence="12">
        <name>Mg(2+)</name>
        <dbReference type="ChEBI" id="CHEBI:18420"/>
    </cofactor>
    <text evidence="12">Binds a second Mg(2+) ion via substrate during catalysis.</text>
</comment>
<evidence type="ECO:0000256" key="7">
    <source>
        <dbReference type="ARBA" id="ARBA00022723"/>
    </source>
</evidence>
<proteinExistence type="inferred from homology"/>
<evidence type="ECO:0000256" key="6">
    <source>
        <dbReference type="ARBA" id="ARBA00022525"/>
    </source>
</evidence>
<name>A0A1U7DEH1_9RHOB</name>
<dbReference type="InterPro" id="IPR020810">
    <property type="entry name" value="Enolase_C"/>
</dbReference>
<keyword evidence="8 12" id="KW-0460">Magnesium</keyword>
<evidence type="ECO:0000256" key="14">
    <source>
        <dbReference type="PIRSR" id="PIRSR001400-2"/>
    </source>
</evidence>
<dbReference type="PANTHER" id="PTHR11902:SF1">
    <property type="entry name" value="ENOLASE"/>
    <property type="match status" value="1"/>
</dbReference>
<feature type="binding site" evidence="14">
    <location>
        <position position="312"/>
    </location>
    <ligand>
        <name>substrate</name>
    </ligand>
</feature>
<dbReference type="SMART" id="SM01192">
    <property type="entry name" value="Enolase_C"/>
    <property type="match status" value="1"/>
</dbReference>
<evidence type="ECO:0000256" key="13">
    <source>
        <dbReference type="PIRSR" id="PIRSR001400-1"/>
    </source>
</evidence>
<feature type="binding site" evidence="12">
    <location>
        <position position="367"/>
    </location>
    <ligand>
        <name>(2R)-2-phosphoglycerate</name>
        <dbReference type="ChEBI" id="CHEBI:58289"/>
    </ligand>
</feature>
<dbReference type="AlphaFoldDB" id="A0A1U7DEH1"/>
<comment type="function">
    <text evidence="11 12">Catalyzes the reversible conversion of 2-phosphoglycerate (2-PG) into phosphoenolpyruvate (PEP). It is essential for the degradation of carbohydrates via glycolysis.</text>
</comment>
<keyword evidence="6 12" id="KW-0964">Secreted</keyword>
<dbReference type="InterPro" id="IPR020809">
    <property type="entry name" value="Enolase_CS"/>
</dbReference>
<comment type="catalytic activity">
    <reaction evidence="12">
        <text>(2R)-2-phosphoglycerate = phosphoenolpyruvate + H2O</text>
        <dbReference type="Rhea" id="RHEA:10164"/>
        <dbReference type="ChEBI" id="CHEBI:15377"/>
        <dbReference type="ChEBI" id="CHEBI:58289"/>
        <dbReference type="ChEBI" id="CHEBI:58702"/>
        <dbReference type="EC" id="4.2.1.11"/>
    </reaction>
</comment>
<accession>A0A1U7DEH1</accession>
<accession>A0A2M9DHA2</accession>
<dbReference type="InterPro" id="IPR029017">
    <property type="entry name" value="Enolase-like_N"/>
</dbReference>
<feature type="active site" description="Proton acceptor" evidence="12 13">
    <location>
        <position position="337"/>
    </location>
</feature>
<evidence type="ECO:0000256" key="3">
    <source>
        <dbReference type="ARBA" id="ARBA00012058"/>
    </source>
</evidence>
<evidence type="ECO:0000313" key="16">
    <source>
        <dbReference type="EMBL" id="APX88397.1"/>
    </source>
</evidence>
<dbReference type="SFLD" id="SFLDF00002">
    <property type="entry name" value="enolase"/>
    <property type="match status" value="1"/>
</dbReference>
<dbReference type="InterPro" id="IPR020811">
    <property type="entry name" value="Enolase_N"/>
</dbReference>
<dbReference type="InterPro" id="IPR036849">
    <property type="entry name" value="Enolase-like_C_sf"/>
</dbReference>
<dbReference type="GO" id="GO:0006096">
    <property type="term" value="P:glycolytic process"/>
    <property type="evidence" value="ECO:0007669"/>
    <property type="project" value="UniProtKB-UniRule"/>
</dbReference>
<feature type="binding site" evidence="14">
    <location>
        <begin position="364"/>
        <end position="367"/>
    </location>
    <ligand>
        <name>substrate</name>
    </ligand>
</feature>
<dbReference type="Gene3D" id="3.20.20.120">
    <property type="entry name" value="Enolase-like C-terminal domain"/>
    <property type="match status" value="1"/>
</dbReference>
<feature type="binding site" evidence="12 15">
    <location>
        <position position="285"/>
    </location>
    <ligand>
        <name>Mg(2+)</name>
        <dbReference type="ChEBI" id="CHEBI:18420"/>
    </ligand>
</feature>
<feature type="binding site" evidence="12">
    <location>
        <position position="366"/>
    </location>
    <ligand>
        <name>(2R)-2-phosphoglycerate</name>
        <dbReference type="ChEBI" id="CHEBI:58289"/>
    </ligand>
</feature>